<dbReference type="InterPro" id="IPR050416">
    <property type="entry name" value="FAD-linked_Oxidoreductase"/>
</dbReference>
<dbReference type="EMBL" id="KN831800">
    <property type="protein sequence ID" value="KIM37011.1"/>
    <property type="molecule type" value="Genomic_DNA"/>
</dbReference>
<evidence type="ECO:0000256" key="2">
    <source>
        <dbReference type="ARBA" id="ARBA00022630"/>
    </source>
</evidence>
<dbReference type="InterPro" id="IPR016166">
    <property type="entry name" value="FAD-bd_PCMH"/>
</dbReference>
<feature type="domain" description="FAD-binding PCMH-type" evidence="6">
    <location>
        <begin position="65"/>
        <end position="229"/>
    </location>
</feature>
<dbReference type="InterPro" id="IPR006094">
    <property type="entry name" value="Oxid_FAD_bind_N"/>
</dbReference>
<reference evidence="7 8" key="1">
    <citation type="submission" date="2014-04" db="EMBL/GenBank/DDBJ databases">
        <authorList>
            <consortium name="DOE Joint Genome Institute"/>
            <person name="Kuo A."/>
            <person name="Gay G."/>
            <person name="Dore J."/>
            <person name="Kohler A."/>
            <person name="Nagy L.G."/>
            <person name="Floudas D."/>
            <person name="Copeland A."/>
            <person name="Barry K.W."/>
            <person name="Cichocki N."/>
            <person name="Veneault-Fourrey C."/>
            <person name="LaButti K."/>
            <person name="Lindquist E.A."/>
            <person name="Lipzen A."/>
            <person name="Lundell T."/>
            <person name="Morin E."/>
            <person name="Murat C."/>
            <person name="Sun H."/>
            <person name="Tunlid A."/>
            <person name="Henrissat B."/>
            <person name="Grigoriev I.V."/>
            <person name="Hibbett D.S."/>
            <person name="Martin F."/>
            <person name="Nordberg H.P."/>
            <person name="Cantor M.N."/>
            <person name="Hua S.X."/>
        </authorList>
    </citation>
    <scope>NUCLEOTIDE SEQUENCE [LARGE SCALE GENOMIC DNA]</scope>
    <source>
        <strain evidence="8">h7</strain>
    </source>
</reference>
<evidence type="ECO:0000256" key="4">
    <source>
        <dbReference type="ARBA" id="ARBA00023002"/>
    </source>
</evidence>
<dbReference type="Gene3D" id="3.30.465.10">
    <property type="match status" value="1"/>
</dbReference>
<dbReference type="InterPro" id="IPR036318">
    <property type="entry name" value="FAD-bd_PCMH-like_sf"/>
</dbReference>
<proteinExistence type="inferred from homology"/>
<evidence type="ECO:0000313" key="7">
    <source>
        <dbReference type="EMBL" id="KIM37011.1"/>
    </source>
</evidence>
<accession>A0A0C3BZY7</accession>
<dbReference type="GO" id="GO:0071949">
    <property type="term" value="F:FAD binding"/>
    <property type="evidence" value="ECO:0007669"/>
    <property type="project" value="InterPro"/>
</dbReference>
<protein>
    <recommendedName>
        <fullName evidence="6">FAD-binding PCMH-type domain-containing protein</fullName>
    </recommendedName>
</protein>
<dbReference type="OrthoDB" id="2151789at2759"/>
<dbReference type="Gene3D" id="3.40.462.20">
    <property type="match status" value="1"/>
</dbReference>
<dbReference type="InterPro" id="IPR016167">
    <property type="entry name" value="FAD-bd_PCMH_sub1"/>
</dbReference>
<keyword evidence="5" id="KW-0732">Signal</keyword>
<dbReference type="HOGENOM" id="CLU_018354_1_0_1"/>
<dbReference type="AlphaFoldDB" id="A0A0C3BZY7"/>
<dbReference type="Gene3D" id="3.30.43.10">
    <property type="entry name" value="Uridine Diphospho-n-acetylenolpyruvylglucosamine Reductase, domain 2"/>
    <property type="match status" value="1"/>
</dbReference>
<dbReference type="Proteomes" id="UP000053424">
    <property type="component" value="Unassembled WGS sequence"/>
</dbReference>
<dbReference type="InterPro" id="IPR016169">
    <property type="entry name" value="FAD-bd_PCMH_sub2"/>
</dbReference>
<organism evidence="7 8">
    <name type="scientific">Hebeloma cylindrosporum</name>
    <dbReference type="NCBI Taxonomy" id="76867"/>
    <lineage>
        <taxon>Eukaryota</taxon>
        <taxon>Fungi</taxon>
        <taxon>Dikarya</taxon>
        <taxon>Basidiomycota</taxon>
        <taxon>Agaricomycotina</taxon>
        <taxon>Agaricomycetes</taxon>
        <taxon>Agaricomycetidae</taxon>
        <taxon>Agaricales</taxon>
        <taxon>Agaricineae</taxon>
        <taxon>Hymenogastraceae</taxon>
        <taxon>Hebeloma</taxon>
    </lineage>
</organism>
<dbReference type="Pfam" id="PF08031">
    <property type="entry name" value="BBE"/>
    <property type="match status" value="1"/>
</dbReference>
<evidence type="ECO:0000313" key="8">
    <source>
        <dbReference type="Proteomes" id="UP000053424"/>
    </source>
</evidence>
<dbReference type="PANTHER" id="PTHR42973">
    <property type="entry name" value="BINDING OXIDOREDUCTASE, PUTATIVE (AFU_ORTHOLOGUE AFUA_1G17690)-RELATED"/>
    <property type="match status" value="1"/>
</dbReference>
<dbReference type="SUPFAM" id="SSF56176">
    <property type="entry name" value="FAD-binding/transporter-associated domain-like"/>
    <property type="match status" value="1"/>
</dbReference>
<keyword evidence="2" id="KW-0285">Flavoprotein</keyword>
<dbReference type="PANTHER" id="PTHR42973:SF13">
    <property type="entry name" value="FAD-BINDING PCMH-TYPE DOMAIN-CONTAINING PROTEIN"/>
    <property type="match status" value="1"/>
</dbReference>
<evidence type="ECO:0000256" key="5">
    <source>
        <dbReference type="SAM" id="SignalP"/>
    </source>
</evidence>
<keyword evidence="4" id="KW-0560">Oxidoreductase</keyword>
<dbReference type="Pfam" id="PF01565">
    <property type="entry name" value="FAD_binding_4"/>
    <property type="match status" value="1"/>
</dbReference>
<dbReference type="GO" id="GO:0016491">
    <property type="term" value="F:oxidoreductase activity"/>
    <property type="evidence" value="ECO:0007669"/>
    <property type="project" value="UniProtKB-KW"/>
</dbReference>
<feature type="chain" id="PRO_5002162153" description="FAD-binding PCMH-type domain-containing protein" evidence="5">
    <location>
        <begin position="22"/>
        <end position="491"/>
    </location>
</feature>
<name>A0A0C3BZY7_HEBCY</name>
<comment type="similarity">
    <text evidence="1">Belongs to the oxygen-dependent FAD-linked oxidoreductase family.</text>
</comment>
<dbReference type="InterPro" id="IPR012951">
    <property type="entry name" value="BBE"/>
</dbReference>
<feature type="signal peptide" evidence="5">
    <location>
        <begin position="1"/>
        <end position="21"/>
    </location>
</feature>
<gene>
    <name evidence="7" type="ORF">M413DRAFT_423817</name>
</gene>
<keyword evidence="3" id="KW-0274">FAD</keyword>
<evidence type="ECO:0000256" key="3">
    <source>
        <dbReference type="ARBA" id="ARBA00022827"/>
    </source>
</evidence>
<reference evidence="8" key="2">
    <citation type="submission" date="2015-01" db="EMBL/GenBank/DDBJ databases">
        <title>Evolutionary Origins and Diversification of the Mycorrhizal Mutualists.</title>
        <authorList>
            <consortium name="DOE Joint Genome Institute"/>
            <consortium name="Mycorrhizal Genomics Consortium"/>
            <person name="Kohler A."/>
            <person name="Kuo A."/>
            <person name="Nagy L.G."/>
            <person name="Floudas D."/>
            <person name="Copeland A."/>
            <person name="Barry K.W."/>
            <person name="Cichocki N."/>
            <person name="Veneault-Fourrey C."/>
            <person name="LaButti K."/>
            <person name="Lindquist E.A."/>
            <person name="Lipzen A."/>
            <person name="Lundell T."/>
            <person name="Morin E."/>
            <person name="Murat C."/>
            <person name="Riley R."/>
            <person name="Ohm R."/>
            <person name="Sun H."/>
            <person name="Tunlid A."/>
            <person name="Henrissat B."/>
            <person name="Grigoriev I.V."/>
            <person name="Hibbett D.S."/>
            <person name="Martin F."/>
        </authorList>
    </citation>
    <scope>NUCLEOTIDE SEQUENCE [LARGE SCALE GENOMIC DNA]</scope>
    <source>
        <strain evidence="8">h7</strain>
    </source>
</reference>
<keyword evidence="8" id="KW-1185">Reference proteome</keyword>
<sequence length="491" mass="52564">MFLVTSKAVVALLFCSSFTLAAVEEENFKNPVCVQIGASISSSSDVYYPGHPLYIKGVSHWASSSSQVAKCVVEPGTATDIGIILGILGKNRTPFAVKGGGHATNPTYSSTTGVHISIYRFSKVLYNKGSQTADIGAGLIWDDVYAALEPYGVNVVGGRVSGVGVAGVILGGGYSWKTNQHGLIVDTVTAFELVKPDGKVVTVTKASDSRLFSGLKGIVTKFTMRTFPQTKVWGGMILVGTENIAKVTAATAAFSSKVTDPKAGLITAYNFGLASSPFQDFRNPQISLLLFYDGPNPPRGIFDAFMTIPSLLNDVSTKTFASLIKGFPTDSTLDNRSIFCSLSVLSLTPSFLNAVLNETNYWGAKLTPKSGAFISYATEPFLPSIYSHNKDSTAFPPVRSKGFLPVNIFYSWTNRAFDEEFYKAARASATALSNAAKAEGQSVLGLPVYPNYAMFDTPLENMYGSNLPTLRSLKSQVDPQNVMALAGGWKF</sequence>
<dbReference type="STRING" id="686832.A0A0C3BZY7"/>
<dbReference type="PROSITE" id="PS51387">
    <property type="entry name" value="FAD_PCMH"/>
    <property type="match status" value="1"/>
</dbReference>
<evidence type="ECO:0000256" key="1">
    <source>
        <dbReference type="ARBA" id="ARBA00005466"/>
    </source>
</evidence>
<evidence type="ECO:0000259" key="6">
    <source>
        <dbReference type="PROSITE" id="PS51387"/>
    </source>
</evidence>